<gene>
    <name evidence="7" type="primary">Cisd3</name>
    <name evidence="7" type="ORF">FALFRO_R13446</name>
</gene>
<accession>A0A7K6KW75</accession>
<dbReference type="SMART" id="SM00704">
    <property type="entry name" value="ZnF_CDGSH"/>
    <property type="match status" value="2"/>
</dbReference>
<evidence type="ECO:0000256" key="3">
    <source>
        <dbReference type="ARBA" id="ARBA00023004"/>
    </source>
</evidence>
<proteinExistence type="predicted"/>
<dbReference type="InterPro" id="IPR018967">
    <property type="entry name" value="FeS-contain_CDGSH-typ"/>
</dbReference>
<dbReference type="OrthoDB" id="15717at2759"/>
<feature type="domain" description="Iron-binding zinc finger CDGSH type" evidence="6">
    <location>
        <begin position="1"/>
        <end position="36"/>
    </location>
</feature>
<sequence>PFPVELKAGKTYGWCSCGHSKRQPFCDGAHKKEAPGLSPVRFTPTKDGPALLCGCKQTRTPPYCDGSHKGDAV</sequence>
<comment type="caution">
    <text evidence="7">The sequence shown here is derived from an EMBL/GenBank/DDBJ whole genome shotgun (WGS) entry which is preliminary data.</text>
</comment>
<protein>
    <submittedName>
        <fullName evidence="7">CISD3 protein</fullName>
    </submittedName>
</protein>
<evidence type="ECO:0000256" key="1">
    <source>
        <dbReference type="ARBA" id="ARBA00022714"/>
    </source>
</evidence>
<feature type="domain" description="Iron-binding zinc finger CDGSH type" evidence="6">
    <location>
        <begin position="37"/>
        <end position="72"/>
    </location>
</feature>
<dbReference type="GO" id="GO:0046872">
    <property type="term" value="F:metal ion binding"/>
    <property type="evidence" value="ECO:0007669"/>
    <property type="project" value="UniProtKB-KW"/>
</dbReference>
<dbReference type="AlphaFoldDB" id="A0A7K6KW75"/>
<dbReference type="GO" id="GO:0051537">
    <property type="term" value="F:2 iron, 2 sulfur cluster binding"/>
    <property type="evidence" value="ECO:0007669"/>
    <property type="project" value="UniProtKB-KW"/>
</dbReference>
<evidence type="ECO:0000256" key="2">
    <source>
        <dbReference type="ARBA" id="ARBA00022723"/>
    </source>
</evidence>
<organism evidence="7 8">
    <name type="scientific">Falcunculus frontatus</name>
    <name type="common">Eastern shriketit</name>
    <dbReference type="NCBI Taxonomy" id="254539"/>
    <lineage>
        <taxon>Eukaryota</taxon>
        <taxon>Metazoa</taxon>
        <taxon>Chordata</taxon>
        <taxon>Craniata</taxon>
        <taxon>Vertebrata</taxon>
        <taxon>Euteleostomi</taxon>
        <taxon>Archelosauria</taxon>
        <taxon>Archosauria</taxon>
        <taxon>Dinosauria</taxon>
        <taxon>Saurischia</taxon>
        <taxon>Theropoda</taxon>
        <taxon>Coelurosauria</taxon>
        <taxon>Aves</taxon>
        <taxon>Neognathae</taxon>
        <taxon>Neoaves</taxon>
        <taxon>Telluraves</taxon>
        <taxon>Australaves</taxon>
        <taxon>Passeriformes</taxon>
        <taxon>Corvoidea</taxon>
        <taxon>Pachycephalidae</taxon>
        <taxon>Falcunculus</taxon>
    </lineage>
</organism>
<dbReference type="PANTHER" id="PTHR46491:SF3">
    <property type="entry name" value="CDGSH IRON-SULFUR DOMAIN-CONTAINING PROTEIN 3, MITOCHONDRIAL"/>
    <property type="match status" value="1"/>
</dbReference>
<keyword evidence="1" id="KW-0001">2Fe-2S</keyword>
<evidence type="ECO:0000256" key="5">
    <source>
        <dbReference type="ARBA" id="ARBA00034078"/>
    </source>
</evidence>
<dbReference type="PANTHER" id="PTHR46491">
    <property type="entry name" value="CDGSH IRON SULFUR DOMAIN PROTEIN HOMOLOG"/>
    <property type="match status" value="1"/>
</dbReference>
<evidence type="ECO:0000313" key="7">
    <source>
        <dbReference type="EMBL" id="NWW15993.1"/>
    </source>
</evidence>
<dbReference type="EMBL" id="VZRV01000974">
    <property type="protein sequence ID" value="NWW15993.1"/>
    <property type="molecule type" value="Genomic_DNA"/>
</dbReference>
<dbReference type="Pfam" id="PF09360">
    <property type="entry name" value="zf-CDGSH"/>
    <property type="match status" value="1"/>
</dbReference>
<evidence type="ECO:0000259" key="6">
    <source>
        <dbReference type="SMART" id="SM00704"/>
    </source>
</evidence>
<dbReference type="Proteomes" id="UP000534626">
    <property type="component" value="Unassembled WGS sequence"/>
</dbReference>
<dbReference type="GO" id="GO:0005739">
    <property type="term" value="C:mitochondrion"/>
    <property type="evidence" value="ECO:0007669"/>
    <property type="project" value="TreeGrafter"/>
</dbReference>
<dbReference type="Gene3D" id="3.40.5.90">
    <property type="entry name" value="CDGSH iron-sulfur domain, mitoNEET-type"/>
    <property type="match status" value="2"/>
</dbReference>
<reference evidence="7 8" key="1">
    <citation type="submission" date="2019-09" db="EMBL/GenBank/DDBJ databases">
        <title>Bird 10,000 Genomes (B10K) Project - Family phase.</title>
        <authorList>
            <person name="Zhang G."/>
        </authorList>
    </citation>
    <scope>NUCLEOTIDE SEQUENCE [LARGE SCALE GENOMIC DNA]</scope>
    <source>
        <strain evidence="7">B10K-DU-029-77</strain>
    </source>
</reference>
<keyword evidence="4" id="KW-0411">Iron-sulfur</keyword>
<dbReference type="InterPro" id="IPR042216">
    <property type="entry name" value="MitoNEET_CISD"/>
</dbReference>
<keyword evidence="2" id="KW-0479">Metal-binding</keyword>
<evidence type="ECO:0000256" key="4">
    <source>
        <dbReference type="ARBA" id="ARBA00023014"/>
    </source>
</evidence>
<keyword evidence="3" id="KW-0408">Iron</keyword>
<feature type="non-terminal residue" evidence="7">
    <location>
        <position position="1"/>
    </location>
</feature>
<name>A0A7K6KW75_9CORV</name>
<dbReference type="InterPro" id="IPR052950">
    <property type="entry name" value="CISD"/>
</dbReference>
<evidence type="ECO:0000313" key="8">
    <source>
        <dbReference type="Proteomes" id="UP000534626"/>
    </source>
</evidence>
<keyword evidence="8" id="KW-1185">Reference proteome</keyword>
<feature type="non-terminal residue" evidence="7">
    <location>
        <position position="73"/>
    </location>
</feature>
<comment type="cofactor">
    <cofactor evidence="5">
        <name>[2Fe-2S] cluster</name>
        <dbReference type="ChEBI" id="CHEBI:190135"/>
    </cofactor>
</comment>